<accession>A0ACD2TZ39</accession>
<gene>
    <name evidence="1" type="ORF">SAMN04488483_0112</name>
</gene>
<evidence type="ECO:0000313" key="1">
    <source>
        <dbReference type="EMBL" id="SMQ22132.1"/>
    </source>
</evidence>
<sequence length="204" mass="23047">MQINITWQRTGAALLVLIPLGVWLDQHNQSSTQNHINDLNNQIKAYEKSSTWKLPETLKQLNSVSEKLDKQLQTQGDLVKLGNENEELEKNNDQLTEKLNTAKAENDDLRAKSKLLTEQLKQVSITPQELVLTAGSSAELVKNHITFGVEDIYPTWVVGNINNETVRLNIGNYKSVNILDDTCTLRLTKISRPSAQFSYTCQQN</sequence>
<comment type="caution">
    <text evidence="1">The sequence shown here is derived from an EMBL/GenBank/DDBJ whole genome shotgun (WGS) entry which is preliminary data.</text>
</comment>
<name>A0ACD2TZ39_9PSED</name>
<dbReference type="EMBL" id="FXUY01000001">
    <property type="protein sequence ID" value="SMQ22132.1"/>
    <property type="molecule type" value="Genomic_DNA"/>
</dbReference>
<protein>
    <submittedName>
        <fullName evidence="1">Uncharacterized protein</fullName>
    </submittedName>
</protein>
<organism evidence="1 2">
    <name type="scientific">Pseudomonas helmanticensis</name>
    <dbReference type="NCBI Taxonomy" id="1471381"/>
    <lineage>
        <taxon>Bacteria</taxon>
        <taxon>Pseudomonadati</taxon>
        <taxon>Pseudomonadota</taxon>
        <taxon>Gammaproteobacteria</taxon>
        <taxon>Pseudomonadales</taxon>
        <taxon>Pseudomonadaceae</taxon>
        <taxon>Pseudomonas</taxon>
    </lineage>
</organism>
<keyword evidence="2" id="KW-1185">Reference proteome</keyword>
<reference evidence="1" key="1">
    <citation type="submission" date="2017-05" db="EMBL/GenBank/DDBJ databases">
        <authorList>
            <person name="Varghese N."/>
            <person name="Submissions S."/>
        </authorList>
    </citation>
    <scope>NUCLEOTIDE SEQUENCE</scope>
    <source>
        <strain evidence="1">LMG 28168</strain>
    </source>
</reference>
<dbReference type="Proteomes" id="UP001158048">
    <property type="component" value="Unassembled WGS sequence"/>
</dbReference>
<proteinExistence type="predicted"/>
<evidence type="ECO:0000313" key="2">
    <source>
        <dbReference type="Proteomes" id="UP001158048"/>
    </source>
</evidence>